<dbReference type="GeneID" id="113596860"/>
<feature type="compositionally biased region" description="Basic and acidic residues" evidence="1">
    <location>
        <begin position="270"/>
        <end position="282"/>
    </location>
</feature>
<feature type="compositionally biased region" description="Gly residues" evidence="1">
    <location>
        <begin position="175"/>
        <end position="185"/>
    </location>
</feature>
<feature type="region of interest" description="Disordered" evidence="1">
    <location>
        <begin position="169"/>
        <end position="190"/>
    </location>
</feature>
<feature type="region of interest" description="Disordered" evidence="1">
    <location>
        <begin position="245"/>
        <end position="282"/>
    </location>
</feature>
<organism evidence="2 4">
    <name type="scientific">Acinonyx jubatus</name>
    <name type="common">Cheetah</name>
    <dbReference type="NCBI Taxonomy" id="32536"/>
    <lineage>
        <taxon>Eukaryota</taxon>
        <taxon>Metazoa</taxon>
        <taxon>Chordata</taxon>
        <taxon>Craniata</taxon>
        <taxon>Vertebrata</taxon>
        <taxon>Euteleostomi</taxon>
        <taxon>Mammalia</taxon>
        <taxon>Eutheria</taxon>
        <taxon>Laurasiatheria</taxon>
        <taxon>Carnivora</taxon>
        <taxon>Feliformia</taxon>
        <taxon>Felidae</taxon>
        <taxon>Felinae</taxon>
        <taxon>Acinonyx</taxon>
    </lineage>
</organism>
<dbReference type="Proteomes" id="UP001652583">
    <property type="component" value="Chromosome D4"/>
</dbReference>
<proteinExistence type="predicted"/>
<reference evidence="3 4" key="1">
    <citation type="submission" date="2025-05" db="UniProtKB">
        <authorList>
            <consortium name="RefSeq"/>
        </authorList>
    </citation>
    <scope>IDENTIFICATION</scope>
    <source>
        <tissue evidence="3 4">Blood</tissue>
    </source>
</reference>
<evidence type="ECO:0000313" key="2">
    <source>
        <dbReference type="Proteomes" id="UP001652583"/>
    </source>
</evidence>
<dbReference type="RefSeq" id="XP_053060326.1">
    <property type="nucleotide sequence ID" value="XM_053204351.1"/>
</dbReference>
<evidence type="ECO:0000256" key="1">
    <source>
        <dbReference type="SAM" id="MobiDB-lite"/>
    </source>
</evidence>
<accession>A0ABM3NLM7</accession>
<protein>
    <submittedName>
        <fullName evidence="3 4">Epidermal growth factor-like protein 7 isoform X1</fullName>
    </submittedName>
</protein>
<name>A0ABM3NLM7_ACIJB</name>
<keyword evidence="2" id="KW-1185">Reference proteome</keyword>
<sequence length="282" mass="29800">MKAGGTTPWAPGADSGPLLEGCWLPVLPVVCIFTVRTHVCSRLGGGHLGGLVMGDPRGLSLPFAHLLGGQLRPRVSGTNEVPLGSVELVLREGHRDTSEGSDLVRVRWEAFCWALRDVTRSDVTFTNLPKNRGGGQGYPVGRGGGQPGKKHGGLDQNVAVAGGTCSEGTARGVYGNEGRGKGGILGLRPEQRWTGRRKALVTRLARCPSASSRLSRPLLGARSTLSGGCRDRKLSGEGSQELLADLCHAPLPDRHAQGRPQHEGGTGSPRHPEERLPHEPRG</sequence>
<gene>
    <name evidence="3 4" type="primary">EGFL7</name>
</gene>
<feature type="compositionally biased region" description="Basic and acidic residues" evidence="1">
    <location>
        <begin position="251"/>
        <end position="262"/>
    </location>
</feature>
<feature type="compositionally biased region" description="Gly residues" evidence="1">
    <location>
        <begin position="132"/>
        <end position="147"/>
    </location>
</feature>
<evidence type="ECO:0000313" key="4">
    <source>
        <dbReference type="RefSeq" id="XP_053060327.1"/>
    </source>
</evidence>
<feature type="region of interest" description="Disordered" evidence="1">
    <location>
        <begin position="127"/>
        <end position="154"/>
    </location>
</feature>
<evidence type="ECO:0000313" key="3">
    <source>
        <dbReference type="RefSeq" id="XP_053060326.1"/>
    </source>
</evidence>
<dbReference type="RefSeq" id="XP_053060327.1">
    <property type="nucleotide sequence ID" value="XM_053204352.1"/>
</dbReference>